<dbReference type="InterPro" id="IPR003607">
    <property type="entry name" value="HD/PDEase_dom"/>
</dbReference>
<dbReference type="InterPro" id="IPR006674">
    <property type="entry name" value="HD_domain"/>
</dbReference>
<dbReference type="Proteomes" id="UP000014216">
    <property type="component" value="Unassembled WGS sequence"/>
</dbReference>
<organism evidence="2 3">
    <name type="scientific">Desulfotignum phosphitoxidans DSM 13687</name>
    <dbReference type="NCBI Taxonomy" id="1286635"/>
    <lineage>
        <taxon>Bacteria</taxon>
        <taxon>Pseudomonadati</taxon>
        <taxon>Thermodesulfobacteriota</taxon>
        <taxon>Desulfobacteria</taxon>
        <taxon>Desulfobacterales</taxon>
        <taxon>Desulfobacteraceae</taxon>
        <taxon>Desulfotignum</taxon>
    </lineage>
</organism>
<evidence type="ECO:0000313" key="2">
    <source>
        <dbReference type="EMBL" id="EMS80618.1"/>
    </source>
</evidence>
<dbReference type="Pfam" id="PF01966">
    <property type="entry name" value="HD"/>
    <property type="match status" value="1"/>
</dbReference>
<keyword evidence="2" id="KW-0378">Hydrolase</keyword>
<keyword evidence="3" id="KW-1185">Reference proteome</keyword>
<sequence length="186" mass="21540">MKIPSHNQCFQIIRKMGMMDHIIDHSLMVGNVTLCLCRHVNQSTPVLNTHLATAAALLHDITKTRSFKTGERHSETGGDLLETLGYPEVGNIIRQHVILDDWKENTPVTEQEIVNYADKRVLHDTIVSLAQRLEYIQDTYGHLQDLQDRIAGMWRMTRTLENKLFRRISFSPDQLADRVLMDIRFF</sequence>
<dbReference type="SUPFAM" id="SSF109604">
    <property type="entry name" value="HD-domain/PDEase-like"/>
    <property type="match status" value="1"/>
</dbReference>
<proteinExistence type="predicted"/>
<dbReference type="InterPro" id="IPR006675">
    <property type="entry name" value="HDIG_dom"/>
</dbReference>
<comment type="caution">
    <text evidence="2">The sequence shown here is derived from an EMBL/GenBank/DDBJ whole genome shotgun (WGS) entry which is preliminary data.</text>
</comment>
<dbReference type="GO" id="GO:0016787">
    <property type="term" value="F:hydrolase activity"/>
    <property type="evidence" value="ECO:0007669"/>
    <property type="project" value="UniProtKB-KW"/>
</dbReference>
<dbReference type="OrthoDB" id="5431498at2"/>
<dbReference type="CDD" id="cd00077">
    <property type="entry name" value="HDc"/>
    <property type="match status" value="1"/>
</dbReference>
<dbReference type="EMBL" id="APJX01000002">
    <property type="protein sequence ID" value="EMS80618.1"/>
    <property type="molecule type" value="Genomic_DNA"/>
</dbReference>
<accession>S0FZR1</accession>
<reference evidence="2 3" key="1">
    <citation type="journal article" date="2013" name="Genome Announc.">
        <title>Draft Genome Sequence of Desulfotignum phosphitoxidans DSM 13687 Strain FiPS-3.</title>
        <authorList>
            <person name="Poehlein A."/>
            <person name="Daniel R."/>
            <person name="Simeonova D.D."/>
        </authorList>
    </citation>
    <scope>NUCLEOTIDE SEQUENCE [LARGE SCALE GENOMIC DNA]</scope>
    <source>
        <strain evidence="2 3">DSM 13687</strain>
    </source>
</reference>
<dbReference type="AlphaFoldDB" id="S0FZR1"/>
<gene>
    <name evidence="2" type="ORF">Dpo_2c03130</name>
</gene>
<feature type="domain" description="HD" evidence="1">
    <location>
        <begin position="23"/>
        <end position="119"/>
    </location>
</feature>
<protein>
    <submittedName>
        <fullName evidence="2">Metal dependent phosphohydrolase, HDIG family</fullName>
    </submittedName>
</protein>
<dbReference type="Gene3D" id="1.10.3210.10">
    <property type="entry name" value="Hypothetical protein af1432"/>
    <property type="match status" value="1"/>
</dbReference>
<name>S0FZR1_9BACT</name>
<dbReference type="NCBIfam" id="TIGR00277">
    <property type="entry name" value="HDIG"/>
    <property type="match status" value="1"/>
</dbReference>
<evidence type="ECO:0000259" key="1">
    <source>
        <dbReference type="Pfam" id="PF01966"/>
    </source>
</evidence>
<evidence type="ECO:0000313" key="3">
    <source>
        <dbReference type="Proteomes" id="UP000014216"/>
    </source>
</evidence>